<keyword evidence="2" id="KW-1185">Reference proteome</keyword>
<reference evidence="1" key="1">
    <citation type="submission" date="2020-07" db="EMBL/GenBank/DDBJ databases">
        <title>Multicomponent nature underlies the extraordinary mechanical properties of spider dragline silk.</title>
        <authorList>
            <person name="Kono N."/>
            <person name="Nakamura H."/>
            <person name="Mori M."/>
            <person name="Yoshida Y."/>
            <person name="Ohtoshi R."/>
            <person name="Malay A.D."/>
            <person name="Moran D.A.P."/>
            <person name="Tomita M."/>
            <person name="Numata K."/>
            <person name="Arakawa K."/>
        </authorList>
    </citation>
    <scope>NUCLEOTIDE SEQUENCE</scope>
</reference>
<organism evidence="1 2">
    <name type="scientific">Trichonephila clavata</name>
    <name type="common">Joro spider</name>
    <name type="synonym">Nephila clavata</name>
    <dbReference type="NCBI Taxonomy" id="2740835"/>
    <lineage>
        <taxon>Eukaryota</taxon>
        <taxon>Metazoa</taxon>
        <taxon>Ecdysozoa</taxon>
        <taxon>Arthropoda</taxon>
        <taxon>Chelicerata</taxon>
        <taxon>Arachnida</taxon>
        <taxon>Araneae</taxon>
        <taxon>Araneomorphae</taxon>
        <taxon>Entelegynae</taxon>
        <taxon>Araneoidea</taxon>
        <taxon>Nephilidae</taxon>
        <taxon>Trichonephila</taxon>
    </lineage>
</organism>
<protein>
    <submittedName>
        <fullName evidence="1">Uncharacterized protein</fullName>
    </submittedName>
</protein>
<dbReference type="AlphaFoldDB" id="A0A8X6G5D9"/>
<gene>
    <name evidence="1" type="primary">AVEN_82301_1</name>
    <name evidence="1" type="ORF">TNCT_649581</name>
</gene>
<dbReference type="OrthoDB" id="6430649at2759"/>
<name>A0A8X6G5D9_TRICU</name>
<comment type="caution">
    <text evidence="1">The sequence shown here is derived from an EMBL/GenBank/DDBJ whole genome shotgun (WGS) entry which is preliminary data.</text>
</comment>
<evidence type="ECO:0000313" key="2">
    <source>
        <dbReference type="Proteomes" id="UP000887116"/>
    </source>
</evidence>
<sequence>MSNYEIRYECSHSLMPLRKSEGEPSNIAAGAESDIPFVISCTNEEGDEDIVETFHVPIGLKKSDPSRYEPRKRFGSFACGPRKFSNTFSTIAHNRTRKSLPLNLKSNEHSETADFRQHLKTAYQKTFDKMSRHNSVVPQLNRATERFLELRYVL</sequence>
<dbReference type="EMBL" id="BMAO01034442">
    <property type="protein sequence ID" value="GFQ96521.1"/>
    <property type="molecule type" value="Genomic_DNA"/>
</dbReference>
<dbReference type="Proteomes" id="UP000887116">
    <property type="component" value="Unassembled WGS sequence"/>
</dbReference>
<accession>A0A8X6G5D9</accession>
<proteinExistence type="predicted"/>
<evidence type="ECO:0000313" key="1">
    <source>
        <dbReference type="EMBL" id="GFQ96521.1"/>
    </source>
</evidence>